<reference evidence="6" key="1">
    <citation type="journal article" date="2013" name="Nat. Biotechnol.">
        <title>Draft genome sequence of chickpea (Cicer arietinum) provides a resource for trait improvement.</title>
        <authorList>
            <person name="Varshney R.K."/>
            <person name="Song C."/>
            <person name="Saxena R.K."/>
            <person name="Azam S."/>
            <person name="Yu S."/>
            <person name="Sharpe A.G."/>
            <person name="Cannon S."/>
            <person name="Baek J."/>
            <person name="Rosen B.D."/>
            <person name="Tar'an B."/>
            <person name="Millan T."/>
            <person name="Zhang X."/>
            <person name="Ramsay L.D."/>
            <person name="Iwata A."/>
            <person name="Wang Y."/>
            <person name="Nelson W."/>
            <person name="Farmer A.D."/>
            <person name="Gaur P.M."/>
            <person name="Soderlund C."/>
            <person name="Penmetsa R.V."/>
            <person name="Xu C."/>
            <person name="Bharti A.K."/>
            <person name="He W."/>
            <person name="Winter P."/>
            <person name="Zhao S."/>
            <person name="Hane J.K."/>
            <person name="Carrasquilla-Garcia N."/>
            <person name="Condie J.A."/>
            <person name="Upadhyaya H.D."/>
            <person name="Luo M.C."/>
            <person name="Thudi M."/>
            <person name="Gowda C.L."/>
            <person name="Singh N.P."/>
            <person name="Lichtenzveig J."/>
            <person name="Gali K.K."/>
            <person name="Rubio J."/>
            <person name="Nadarajan N."/>
            <person name="Dolezel J."/>
            <person name="Bansal K.C."/>
            <person name="Xu X."/>
            <person name="Edwards D."/>
            <person name="Zhang G."/>
            <person name="Kahl G."/>
            <person name="Gil J."/>
            <person name="Singh K.B."/>
            <person name="Datta S.K."/>
            <person name="Jackson S.A."/>
            <person name="Wang J."/>
            <person name="Cook D.R."/>
        </authorList>
    </citation>
    <scope>NUCLEOTIDE SEQUENCE [LARGE SCALE GENOMIC DNA]</scope>
    <source>
        <strain evidence="6">cv. CDC Frontier</strain>
    </source>
</reference>
<feature type="region of interest" description="Disordered" evidence="5">
    <location>
        <begin position="78"/>
        <end position="100"/>
    </location>
</feature>
<accession>A0A1S2YIK5</accession>
<dbReference type="GO" id="GO:0043067">
    <property type="term" value="P:regulation of programmed cell death"/>
    <property type="evidence" value="ECO:0007669"/>
    <property type="project" value="TreeGrafter"/>
</dbReference>
<dbReference type="InterPro" id="IPR013083">
    <property type="entry name" value="Znf_RING/FYVE/PHD"/>
</dbReference>
<dbReference type="OrthoDB" id="1711136at2759"/>
<dbReference type="PaxDb" id="3827-XP_004505327.1"/>
<keyword evidence="1" id="KW-0479">Metal-binding</keyword>
<name>A0A1S2YIK5_CICAR</name>
<keyword evidence="3" id="KW-0862">Zinc</keyword>
<reference evidence="7" key="2">
    <citation type="submission" date="2025-08" db="UniProtKB">
        <authorList>
            <consortium name="RefSeq"/>
        </authorList>
    </citation>
    <scope>IDENTIFICATION</scope>
    <source>
        <tissue evidence="7">Etiolated seedlings</tissue>
    </source>
</reference>
<dbReference type="eggNOG" id="KOG1100">
    <property type="taxonomic scope" value="Eukaryota"/>
</dbReference>
<dbReference type="Gene3D" id="3.30.40.10">
    <property type="entry name" value="Zinc/RING finger domain, C3HC4 (zinc finger)"/>
    <property type="match status" value="1"/>
</dbReference>
<dbReference type="PANTHER" id="PTHR42647">
    <property type="entry name" value="SBP (S-RIBONUCLEASE BINDING PROTEIN) FAMILY PROTEIN"/>
    <property type="match status" value="1"/>
</dbReference>
<dbReference type="GeneID" id="101506547"/>
<dbReference type="Proteomes" id="UP000087171">
    <property type="component" value="Chromosome Ca6"/>
</dbReference>
<dbReference type="CDD" id="cd16649">
    <property type="entry name" value="mRING-HC-C3HC5_CGRF1-like"/>
    <property type="match status" value="1"/>
</dbReference>
<gene>
    <name evidence="7" type="primary">LOC101506547</name>
</gene>
<dbReference type="AlphaFoldDB" id="A0A1S2YIK5"/>
<evidence type="ECO:0000256" key="1">
    <source>
        <dbReference type="ARBA" id="ARBA00022723"/>
    </source>
</evidence>
<feature type="compositionally biased region" description="Low complexity" evidence="5">
    <location>
        <begin position="91"/>
        <end position="100"/>
    </location>
</feature>
<dbReference type="GO" id="GO:0004842">
    <property type="term" value="F:ubiquitin-protein transferase activity"/>
    <property type="evidence" value="ECO:0007669"/>
    <property type="project" value="TreeGrafter"/>
</dbReference>
<dbReference type="RefSeq" id="XP_004505327.1">
    <property type="nucleotide sequence ID" value="XM_004505270.3"/>
</dbReference>
<evidence type="ECO:0000256" key="2">
    <source>
        <dbReference type="ARBA" id="ARBA00022771"/>
    </source>
</evidence>
<dbReference type="Pfam" id="PF13920">
    <property type="entry name" value="zf-C3HC4_3"/>
    <property type="match status" value="1"/>
</dbReference>
<evidence type="ECO:0000313" key="6">
    <source>
        <dbReference type="Proteomes" id="UP000087171"/>
    </source>
</evidence>
<keyword evidence="4" id="KW-0175">Coiled coil</keyword>
<evidence type="ECO:0000313" key="7">
    <source>
        <dbReference type="RefSeq" id="XP_004505327.1"/>
    </source>
</evidence>
<dbReference type="PANTHER" id="PTHR42647:SF55">
    <property type="entry name" value="BOI-RELATED E3 UBIQUITIN-PROTEIN LIGASE 1"/>
    <property type="match status" value="1"/>
</dbReference>
<feature type="coiled-coil region" evidence="4">
    <location>
        <begin position="155"/>
        <end position="224"/>
    </location>
</feature>
<sequence length="306" mass="35600">MAVQTTPHNNLFFFHLPFYREIIKPKHFFYTTNNMNIDPNLIPMPNQSFSPFQQSQFYYSNSINTNATALNYNIPFSKKRSRDSTDQPNTLPLQHNSNSNNQLSSQLFADQNFLHQFQTYQSEIDRIVIEQGEKMRMQLELERRRQSTRIMAAVQESLATKLKEKDEELQRIEKLNFILEQRARKLIRETEIWKQMAQTNEAEVNNLRNSIEQVMAQVSEDNRNNKGNAEYTESSCSNAYNPMEEEERTDEAVMKKRMCSNCGIRGPVVLLLPCRHLCVCTICGSTLQNCPVCFSGINVTVRVNFS</sequence>
<proteinExistence type="predicted"/>
<keyword evidence="6" id="KW-1185">Reference proteome</keyword>
<dbReference type="KEGG" id="cam:101506547"/>
<organism evidence="6 7">
    <name type="scientific">Cicer arietinum</name>
    <name type="common">Chickpea</name>
    <name type="synonym">Garbanzo</name>
    <dbReference type="NCBI Taxonomy" id="3827"/>
    <lineage>
        <taxon>Eukaryota</taxon>
        <taxon>Viridiplantae</taxon>
        <taxon>Streptophyta</taxon>
        <taxon>Embryophyta</taxon>
        <taxon>Tracheophyta</taxon>
        <taxon>Spermatophyta</taxon>
        <taxon>Magnoliopsida</taxon>
        <taxon>eudicotyledons</taxon>
        <taxon>Gunneridae</taxon>
        <taxon>Pentapetalae</taxon>
        <taxon>rosids</taxon>
        <taxon>fabids</taxon>
        <taxon>Fabales</taxon>
        <taxon>Fabaceae</taxon>
        <taxon>Papilionoideae</taxon>
        <taxon>50 kb inversion clade</taxon>
        <taxon>NPAAA clade</taxon>
        <taxon>Hologalegina</taxon>
        <taxon>IRL clade</taxon>
        <taxon>Cicereae</taxon>
        <taxon>Cicer</taxon>
    </lineage>
</organism>
<dbReference type="GO" id="GO:0008270">
    <property type="term" value="F:zinc ion binding"/>
    <property type="evidence" value="ECO:0007669"/>
    <property type="project" value="UniProtKB-KW"/>
</dbReference>
<dbReference type="PIRSF" id="PIRSF036836">
    <property type="entry name" value="RNase_bind_SBP1"/>
    <property type="match status" value="1"/>
</dbReference>
<evidence type="ECO:0000256" key="3">
    <source>
        <dbReference type="ARBA" id="ARBA00022833"/>
    </source>
</evidence>
<keyword evidence="2" id="KW-0863">Zinc-finger</keyword>
<evidence type="ECO:0000256" key="4">
    <source>
        <dbReference type="SAM" id="Coils"/>
    </source>
</evidence>
<evidence type="ECO:0000256" key="5">
    <source>
        <dbReference type="SAM" id="MobiDB-lite"/>
    </source>
</evidence>
<protein>
    <submittedName>
        <fullName evidence="7">BOI-related E3 ubiquitin-protein ligase 1-like</fullName>
    </submittedName>
</protein>